<evidence type="ECO:0000256" key="1">
    <source>
        <dbReference type="SAM" id="MobiDB-lite"/>
    </source>
</evidence>
<dbReference type="InterPro" id="IPR010004">
    <property type="entry name" value="Uncharacterised_Ycf66"/>
</dbReference>
<feature type="compositionally biased region" description="Basic and acidic residues" evidence="1">
    <location>
        <begin position="275"/>
        <end position="285"/>
    </location>
</feature>
<evidence type="ECO:0000313" key="4">
    <source>
        <dbReference type="Proteomes" id="UP000729733"/>
    </source>
</evidence>
<gene>
    <name evidence="3" type="ORF">I4641_05930</name>
</gene>
<comment type="caution">
    <text evidence="3">The sequence shown here is derived from an EMBL/GenBank/DDBJ whole genome shotgun (WGS) entry which is preliminary data.</text>
</comment>
<evidence type="ECO:0008006" key="5">
    <source>
        <dbReference type="Google" id="ProtNLM"/>
    </source>
</evidence>
<dbReference type="Proteomes" id="UP000729733">
    <property type="component" value="Unassembled WGS sequence"/>
</dbReference>
<feature type="compositionally biased region" description="Polar residues" evidence="1">
    <location>
        <begin position="258"/>
        <end position="274"/>
    </location>
</feature>
<feature type="transmembrane region" description="Helical" evidence="2">
    <location>
        <begin position="57"/>
        <end position="76"/>
    </location>
</feature>
<keyword evidence="4" id="KW-1185">Reference proteome</keyword>
<reference evidence="3" key="1">
    <citation type="journal article" date="2021" name="Antonie Van Leeuwenhoek">
        <title>Draft genome and description of Waterburya agarophytonicola gen. nov. sp. nov. (Pleurocapsales, Cyanobacteria): a seaweed symbiont.</title>
        <authorList>
            <person name="Bonthond G."/>
            <person name="Shalygin S."/>
            <person name="Bayer T."/>
            <person name="Weinberger F."/>
        </authorList>
    </citation>
    <scope>NUCLEOTIDE SEQUENCE</scope>
    <source>
        <strain evidence="3">KI4</strain>
    </source>
</reference>
<feature type="compositionally biased region" description="Acidic residues" evidence="1">
    <location>
        <begin position="335"/>
        <end position="344"/>
    </location>
</feature>
<keyword evidence="2" id="KW-0812">Transmembrane</keyword>
<sequence>MLSYALAISVALSSLVLFSTAFLMSDIHRKDDFLWSGVGLFYALVLWFCARNITGAVLLGQASASILLVSFCWQTLKLRKAIANPERATQINNFSVLQAVNGLLKRKKSQTQGNITPPVAQTPAKITESEISIPDQVSTKAKSSKFKSDISQTKPNKSKAFGKFFGGKKQATITNTKLEEILDEPEINTVEKKEPESKITARPPEEKPQATVTEEVANPQPQEIVNPDKKEQVIEEIKSIKTEIEMPSIESLPEKSSLVETTTTNTDLSENITQDEPKSDLEKTPTEIVSEVQVSESSKSVSALDSLETVEVAEVLEAVPENISSEKNSYRSEIIEVDPTEIDDNSDREKT</sequence>
<keyword evidence="2" id="KW-0472">Membrane</keyword>
<feature type="region of interest" description="Disordered" evidence="1">
    <location>
        <begin position="185"/>
        <end position="230"/>
    </location>
</feature>
<dbReference type="Pfam" id="PF07444">
    <property type="entry name" value="Ycf66_N"/>
    <property type="match status" value="1"/>
</dbReference>
<dbReference type="RefSeq" id="WP_229639555.1">
    <property type="nucleotide sequence ID" value="NZ_JADWDC010000010.1"/>
</dbReference>
<dbReference type="AlphaFoldDB" id="A0A964FF12"/>
<keyword evidence="2" id="KW-1133">Transmembrane helix</keyword>
<evidence type="ECO:0000313" key="3">
    <source>
        <dbReference type="EMBL" id="MCC0176517.1"/>
    </source>
</evidence>
<protein>
    <recommendedName>
        <fullName evidence="5">Ycf66</fullName>
    </recommendedName>
</protein>
<evidence type="ECO:0000256" key="2">
    <source>
        <dbReference type="SAM" id="Phobius"/>
    </source>
</evidence>
<feature type="region of interest" description="Disordered" evidence="1">
    <location>
        <begin position="245"/>
        <end position="286"/>
    </location>
</feature>
<name>A0A964FF12_9CYAN</name>
<feature type="region of interest" description="Disordered" evidence="1">
    <location>
        <begin position="324"/>
        <end position="351"/>
    </location>
</feature>
<organism evidence="3 4">
    <name type="scientific">Waterburya agarophytonicola KI4</name>
    <dbReference type="NCBI Taxonomy" id="2874699"/>
    <lineage>
        <taxon>Bacteria</taxon>
        <taxon>Bacillati</taxon>
        <taxon>Cyanobacteriota</taxon>
        <taxon>Cyanophyceae</taxon>
        <taxon>Pleurocapsales</taxon>
        <taxon>Hyellaceae</taxon>
        <taxon>Waterburya</taxon>
        <taxon>Waterburya agarophytonicola</taxon>
    </lineage>
</organism>
<proteinExistence type="predicted"/>
<feature type="transmembrane region" description="Helical" evidence="2">
    <location>
        <begin position="33"/>
        <end position="50"/>
    </location>
</feature>
<accession>A0A964FF12</accession>
<dbReference type="EMBL" id="JADWDC010000010">
    <property type="protein sequence ID" value="MCC0176517.1"/>
    <property type="molecule type" value="Genomic_DNA"/>
</dbReference>
<feature type="compositionally biased region" description="Basic and acidic residues" evidence="1">
    <location>
        <begin position="189"/>
        <end position="208"/>
    </location>
</feature>